<keyword evidence="1" id="KW-1133">Transmembrane helix</keyword>
<organism evidence="2 3">
    <name type="scientific">Candidatus Chisholmbacteria bacterium RIFCSPLOWO2_01_FULL_49_14</name>
    <dbReference type="NCBI Taxonomy" id="1797593"/>
    <lineage>
        <taxon>Bacteria</taxon>
        <taxon>Candidatus Chisholmiibacteriota</taxon>
    </lineage>
</organism>
<accession>A0A1G1VZ28</accession>
<dbReference type="STRING" id="1797593.A3A65_00560"/>
<feature type="transmembrane region" description="Helical" evidence="1">
    <location>
        <begin position="83"/>
        <end position="101"/>
    </location>
</feature>
<keyword evidence="1" id="KW-0472">Membrane</keyword>
<feature type="transmembrane region" description="Helical" evidence="1">
    <location>
        <begin position="30"/>
        <end position="48"/>
    </location>
</feature>
<protein>
    <submittedName>
        <fullName evidence="2">Uncharacterized protein</fullName>
    </submittedName>
</protein>
<feature type="transmembrane region" description="Helical" evidence="1">
    <location>
        <begin position="238"/>
        <end position="255"/>
    </location>
</feature>
<name>A0A1G1VZ28_9BACT</name>
<dbReference type="InterPro" id="IPR043715">
    <property type="entry name" value="DUF5656"/>
</dbReference>
<feature type="transmembrane region" description="Helical" evidence="1">
    <location>
        <begin position="55"/>
        <end position="77"/>
    </location>
</feature>
<dbReference type="EMBL" id="MHCL01000025">
    <property type="protein sequence ID" value="OGY20665.1"/>
    <property type="molecule type" value="Genomic_DNA"/>
</dbReference>
<dbReference type="AlphaFoldDB" id="A0A1G1VZ28"/>
<dbReference type="Proteomes" id="UP000176723">
    <property type="component" value="Unassembled WGS sequence"/>
</dbReference>
<feature type="transmembrane region" description="Helical" evidence="1">
    <location>
        <begin position="180"/>
        <end position="200"/>
    </location>
</feature>
<feature type="transmembrane region" description="Helical" evidence="1">
    <location>
        <begin position="146"/>
        <end position="168"/>
    </location>
</feature>
<sequence>MNKRKRFVLVSLLLSLGLLATQFVRVEYRYQAIILFGGFSYALSAWALAEDLKGVEWLTVLFLPCLYPVSVGLFYFLLPERMLTRLAIMGVFGVGMYALLLTENIFSMAAIRTIQLLRAAHAVGFLLTLVTAFFLFDTIWSFRLPFYLNGILVALASFPLFLQGLWSYSLGENEIGKRTLQYAAGLAFVLGEIALALSFWPVTVAVGSLFLVTMAYVGLGISQFHFSGRLFRKTLTEYLGVGIIVLVTMFVVTRWG</sequence>
<proteinExistence type="predicted"/>
<feature type="transmembrane region" description="Helical" evidence="1">
    <location>
        <begin position="206"/>
        <end position="226"/>
    </location>
</feature>
<evidence type="ECO:0000256" key="1">
    <source>
        <dbReference type="SAM" id="Phobius"/>
    </source>
</evidence>
<evidence type="ECO:0000313" key="2">
    <source>
        <dbReference type="EMBL" id="OGY20665.1"/>
    </source>
</evidence>
<dbReference type="Pfam" id="PF18900">
    <property type="entry name" value="DUF5656"/>
    <property type="match status" value="1"/>
</dbReference>
<evidence type="ECO:0000313" key="3">
    <source>
        <dbReference type="Proteomes" id="UP000176723"/>
    </source>
</evidence>
<keyword evidence="1" id="KW-0812">Transmembrane</keyword>
<comment type="caution">
    <text evidence="2">The sequence shown here is derived from an EMBL/GenBank/DDBJ whole genome shotgun (WGS) entry which is preliminary data.</text>
</comment>
<feature type="transmembrane region" description="Helical" evidence="1">
    <location>
        <begin position="122"/>
        <end position="140"/>
    </location>
</feature>
<gene>
    <name evidence="2" type="ORF">A3A65_00560</name>
</gene>
<reference evidence="2 3" key="1">
    <citation type="journal article" date="2016" name="Nat. Commun.">
        <title>Thousands of microbial genomes shed light on interconnected biogeochemical processes in an aquifer system.</title>
        <authorList>
            <person name="Anantharaman K."/>
            <person name="Brown C.T."/>
            <person name="Hug L.A."/>
            <person name="Sharon I."/>
            <person name="Castelle C.J."/>
            <person name="Probst A.J."/>
            <person name="Thomas B.C."/>
            <person name="Singh A."/>
            <person name="Wilkins M.J."/>
            <person name="Karaoz U."/>
            <person name="Brodie E.L."/>
            <person name="Williams K.H."/>
            <person name="Hubbard S.S."/>
            <person name="Banfield J.F."/>
        </authorList>
    </citation>
    <scope>NUCLEOTIDE SEQUENCE [LARGE SCALE GENOMIC DNA]</scope>
</reference>